<proteinExistence type="predicted"/>
<evidence type="ECO:0000313" key="4">
    <source>
        <dbReference type="Proteomes" id="UP000064201"/>
    </source>
</evidence>
<name>A0A0G3G4U3_9GAMM</name>
<evidence type="ECO:0000313" key="3">
    <source>
        <dbReference type="EMBL" id="AKJ96260.1"/>
    </source>
</evidence>
<dbReference type="Proteomes" id="UP000064201">
    <property type="component" value="Chromosome"/>
</dbReference>
<dbReference type="AlphaFoldDB" id="A0A0G3G4U3"/>
<dbReference type="InterPro" id="IPR048846">
    <property type="entry name" value="PaaX-like_central"/>
</dbReference>
<feature type="domain" description="Transcriptional repressor PaaX-like central Cas2-like" evidence="2">
    <location>
        <begin position="5"/>
        <end position="63"/>
    </location>
</feature>
<evidence type="ECO:0000259" key="2">
    <source>
        <dbReference type="Pfam" id="PF20803"/>
    </source>
</evidence>
<dbReference type="OrthoDB" id="6605953at2"/>
<dbReference type="STRING" id="106634.TVD_13220"/>
<gene>
    <name evidence="3" type="ORF">TVD_13220</name>
</gene>
<keyword evidence="4" id="KW-1185">Reference proteome</keyword>
<feature type="domain" description="ChrB C-terminal" evidence="1">
    <location>
        <begin position="185"/>
        <end position="312"/>
    </location>
</feature>
<dbReference type="RefSeq" id="WP_047251806.1">
    <property type="nucleotide sequence ID" value="NZ_CP011367.1"/>
</dbReference>
<dbReference type="Pfam" id="PF20803">
    <property type="entry name" value="PaaX_M"/>
    <property type="match status" value="1"/>
</dbReference>
<reference evidence="3 4" key="1">
    <citation type="submission" date="2015-04" db="EMBL/GenBank/DDBJ databases">
        <title>Complete Sequence for the Genome of the Thioalkalivibrio versutus D301.</title>
        <authorList>
            <person name="Mu T."/>
            <person name="Zhou J."/>
            <person name="Xu X."/>
        </authorList>
    </citation>
    <scope>NUCLEOTIDE SEQUENCE [LARGE SCALE GENOMIC DNA]</scope>
    <source>
        <strain evidence="3 4">D301</strain>
    </source>
</reference>
<accession>A0A0G3G4U3</accession>
<protein>
    <submittedName>
        <fullName evidence="3">ChrB</fullName>
    </submittedName>
</protein>
<evidence type="ECO:0000259" key="1">
    <source>
        <dbReference type="Pfam" id="PF09828"/>
    </source>
</evidence>
<dbReference type="Pfam" id="PF09828">
    <property type="entry name" value="ChrB_C"/>
    <property type="match status" value="1"/>
</dbReference>
<dbReference type="InterPro" id="IPR018634">
    <property type="entry name" value="ChrB_C"/>
</dbReference>
<organism evidence="3 4">
    <name type="scientific">Thioalkalivibrio versutus</name>
    <dbReference type="NCBI Taxonomy" id="106634"/>
    <lineage>
        <taxon>Bacteria</taxon>
        <taxon>Pseudomonadati</taxon>
        <taxon>Pseudomonadota</taxon>
        <taxon>Gammaproteobacteria</taxon>
        <taxon>Chromatiales</taxon>
        <taxon>Ectothiorhodospiraceae</taxon>
        <taxon>Thioalkalivibrio</taxon>
    </lineage>
</organism>
<dbReference type="KEGG" id="tvr:TVD_13220"/>
<dbReference type="EMBL" id="CP011367">
    <property type="protein sequence ID" value="AKJ96260.1"/>
    <property type="molecule type" value="Genomic_DNA"/>
</dbReference>
<sequence length="323" mass="35705">MNFRDTDWQLLIFAFQSGQDSTRVRLWRALKALGAATLRDGVYLLPNRSDLRDALLELAESARAAGNQAYHLPVAANPEEQAHYHSLFDRDTEYRALQGNAETLLGQLPGLGESELLKRLRQIHREADQLRRTDYFPGPGRAPLEAQLARLDSAAQAVLSPDEPSPEPDAGIARLEPTDYRGRLWATRAAMWVDRVASAWLIREFIDPDARFVWLATPADCPAEALGFDFDGAAFTHFGERVTFEVLLAAFSLERDSGLAGLAEMVHFLDVGGRPIAEAAGFESILTGAKQQCADDDALLARVTPVLHDLRQAFEQQSGRDPA</sequence>
<dbReference type="PATRIC" id="fig|106634.4.peg.2697"/>